<feature type="transmembrane region" description="Helical" evidence="5">
    <location>
        <begin position="125"/>
        <end position="153"/>
    </location>
</feature>
<feature type="transmembrane region" description="Helical" evidence="5">
    <location>
        <begin position="165"/>
        <end position="188"/>
    </location>
</feature>
<accession>A0A1F7JGH0</accession>
<evidence type="ECO:0000256" key="1">
    <source>
        <dbReference type="ARBA" id="ARBA00004141"/>
    </source>
</evidence>
<evidence type="ECO:0000256" key="5">
    <source>
        <dbReference type="SAM" id="Phobius"/>
    </source>
</evidence>
<evidence type="ECO:0000256" key="2">
    <source>
        <dbReference type="ARBA" id="ARBA00022692"/>
    </source>
</evidence>
<evidence type="ECO:0000256" key="4">
    <source>
        <dbReference type="ARBA" id="ARBA00023136"/>
    </source>
</evidence>
<dbReference type="AlphaFoldDB" id="A0A1F7JGH0"/>
<gene>
    <name evidence="7" type="ORF">A3H78_05430</name>
</gene>
<feature type="domain" description="Yip1" evidence="6">
    <location>
        <begin position="16"/>
        <end position="181"/>
    </location>
</feature>
<evidence type="ECO:0000256" key="3">
    <source>
        <dbReference type="ARBA" id="ARBA00022989"/>
    </source>
</evidence>
<feature type="transmembrane region" description="Helical" evidence="5">
    <location>
        <begin position="78"/>
        <end position="105"/>
    </location>
</feature>
<evidence type="ECO:0000313" key="8">
    <source>
        <dbReference type="Proteomes" id="UP000177418"/>
    </source>
</evidence>
<protein>
    <recommendedName>
        <fullName evidence="6">Yip1 domain-containing protein</fullName>
    </recommendedName>
</protein>
<feature type="transmembrane region" description="Helical" evidence="5">
    <location>
        <begin position="40"/>
        <end position="66"/>
    </location>
</feature>
<dbReference type="GO" id="GO:0016020">
    <property type="term" value="C:membrane"/>
    <property type="evidence" value="ECO:0007669"/>
    <property type="project" value="UniProtKB-SubCell"/>
</dbReference>
<evidence type="ECO:0000313" key="7">
    <source>
        <dbReference type="EMBL" id="OGK54707.1"/>
    </source>
</evidence>
<evidence type="ECO:0000259" key="6">
    <source>
        <dbReference type="Pfam" id="PF04893"/>
    </source>
</evidence>
<dbReference type="Proteomes" id="UP000177418">
    <property type="component" value="Unassembled WGS sequence"/>
</dbReference>
<keyword evidence="2 5" id="KW-0812">Transmembrane</keyword>
<comment type="subcellular location">
    <subcellularLocation>
        <location evidence="1">Membrane</location>
        <topology evidence="1">Multi-pass membrane protein</topology>
    </subcellularLocation>
</comment>
<name>A0A1F7JGH0_9BACT</name>
<dbReference type="EMBL" id="MGAV01000013">
    <property type="protein sequence ID" value="OGK54707.1"/>
    <property type="molecule type" value="Genomic_DNA"/>
</dbReference>
<organism evidence="7 8">
    <name type="scientific">Candidatus Roizmanbacteria bacterium RIFCSPLOWO2_02_FULL_36_11</name>
    <dbReference type="NCBI Taxonomy" id="1802071"/>
    <lineage>
        <taxon>Bacteria</taxon>
        <taxon>Candidatus Roizmaniibacteriota</taxon>
    </lineage>
</organism>
<keyword evidence="4 5" id="KW-0472">Membrane</keyword>
<reference evidence="7 8" key="1">
    <citation type="journal article" date="2016" name="Nat. Commun.">
        <title>Thousands of microbial genomes shed light on interconnected biogeochemical processes in an aquifer system.</title>
        <authorList>
            <person name="Anantharaman K."/>
            <person name="Brown C.T."/>
            <person name="Hug L.A."/>
            <person name="Sharon I."/>
            <person name="Castelle C.J."/>
            <person name="Probst A.J."/>
            <person name="Thomas B.C."/>
            <person name="Singh A."/>
            <person name="Wilkins M.J."/>
            <person name="Karaoz U."/>
            <person name="Brodie E.L."/>
            <person name="Williams K.H."/>
            <person name="Hubbard S.S."/>
            <person name="Banfield J.F."/>
        </authorList>
    </citation>
    <scope>NUCLEOTIDE SEQUENCE [LARGE SCALE GENOMIC DNA]</scope>
</reference>
<sequence>MFSLKSPVNTFVSTVKGVLLSPVKFFQTVSWEKVPVADSLVFALICYAFAQIMGFLLSSLSIFSFLPQAMRNMATSSFGLTYFIVAFVIAIVLFFVNAFVIYAVVKYVFKSKSSFNAVLAVLSSLASVSLLGWIPIIGLIIVLYGLVLTVIAVREMAKLSTVQAIISLIISFLINMVLTGVLFAKILASFYSNLIPNQNGTNLQNQIPNYQDYQNQLK</sequence>
<dbReference type="InterPro" id="IPR006977">
    <property type="entry name" value="Yip1_dom"/>
</dbReference>
<dbReference type="Pfam" id="PF04893">
    <property type="entry name" value="Yip1"/>
    <property type="match status" value="1"/>
</dbReference>
<proteinExistence type="predicted"/>
<comment type="caution">
    <text evidence="7">The sequence shown here is derived from an EMBL/GenBank/DDBJ whole genome shotgun (WGS) entry which is preliminary data.</text>
</comment>
<keyword evidence="3 5" id="KW-1133">Transmembrane helix</keyword>